<dbReference type="GO" id="GO:0061629">
    <property type="term" value="F:RNA polymerase II-specific DNA-binding transcription factor binding"/>
    <property type="evidence" value="ECO:0007669"/>
    <property type="project" value="TreeGrafter"/>
</dbReference>
<gene>
    <name evidence="4" type="ORF">D6C00_13750</name>
</gene>
<evidence type="ECO:0000313" key="4">
    <source>
        <dbReference type="EMBL" id="RRQ22886.1"/>
    </source>
</evidence>
<comment type="caution">
    <text evidence="4">The sequence shown here is derived from an EMBL/GenBank/DDBJ whole genome shotgun (WGS) entry which is preliminary data.</text>
</comment>
<reference evidence="4 5" key="1">
    <citation type="journal article" date="2010" name="Int. J. Syst. Evol. Microbiol.">
        <title>Thiohalobacter thiocyanaticus gen. nov., sp. nov., a moderately halophilic, sulfur-oxidizing gammaproteobacterium from hypersaline lakes, that utilizes thiocyanate.</title>
        <authorList>
            <person name="Sorokin D.Y."/>
            <person name="Kovaleva O.L."/>
            <person name="Tourova T.P."/>
            <person name="Muyzer G."/>
        </authorList>
    </citation>
    <scope>NUCLEOTIDE SEQUENCE [LARGE SCALE GENOMIC DNA]</scope>
    <source>
        <strain evidence="4 5">Hrh1</strain>
    </source>
</reference>
<dbReference type="AlphaFoldDB" id="A0A426QMI8"/>
<dbReference type="Pfam" id="PF12796">
    <property type="entry name" value="Ank_2"/>
    <property type="match status" value="2"/>
</dbReference>
<feature type="repeat" description="ANK" evidence="3">
    <location>
        <begin position="156"/>
        <end position="188"/>
    </location>
</feature>
<dbReference type="EMBL" id="QZMU01000001">
    <property type="protein sequence ID" value="RRQ22886.1"/>
    <property type="molecule type" value="Genomic_DNA"/>
</dbReference>
<accession>A0A426QMI8</accession>
<proteinExistence type="predicted"/>
<organism evidence="4 5">
    <name type="scientific">Thiohalobacter thiocyanaticus</name>
    <dbReference type="NCBI Taxonomy" id="585455"/>
    <lineage>
        <taxon>Bacteria</taxon>
        <taxon>Pseudomonadati</taxon>
        <taxon>Pseudomonadota</taxon>
        <taxon>Gammaproteobacteria</taxon>
        <taxon>Thiohalobacterales</taxon>
        <taxon>Thiohalobacteraceae</taxon>
        <taxon>Thiohalobacter</taxon>
    </lineage>
</organism>
<sequence>MNTESSKSGLALAAALSMILIHASGCSTHVAKSDGANGQDVAAAEGSARPESRISEDDEKMLKAAWNGRLMEVVTLLEEGVDPNVRSPHGVTPLSLAAQNNHLKIARKLLEKGADPNLEDKRAGWFPLMWASFNGFDEFVMLLIEHGADVNKRNAHNETAMLHAAFEGRDDTVRILLDHGADHTVENDKGFTAMKAAKNKGFYRIVEMISEQENQREGG</sequence>
<feature type="repeat" description="ANK" evidence="3">
    <location>
        <begin position="123"/>
        <end position="155"/>
    </location>
</feature>
<evidence type="ECO:0000256" key="3">
    <source>
        <dbReference type="PROSITE-ProRule" id="PRU00023"/>
    </source>
</evidence>
<dbReference type="GO" id="GO:0006357">
    <property type="term" value="P:regulation of transcription by RNA polymerase II"/>
    <property type="evidence" value="ECO:0007669"/>
    <property type="project" value="TreeGrafter"/>
</dbReference>
<dbReference type="PROSITE" id="PS50088">
    <property type="entry name" value="ANK_REPEAT"/>
    <property type="match status" value="3"/>
</dbReference>
<keyword evidence="5" id="KW-1185">Reference proteome</keyword>
<dbReference type="Gene3D" id="1.25.40.20">
    <property type="entry name" value="Ankyrin repeat-containing domain"/>
    <property type="match status" value="1"/>
</dbReference>
<dbReference type="PANTHER" id="PTHR24126">
    <property type="entry name" value="ANKYRIN REPEAT, PH AND SEC7 DOMAIN CONTAINING PROTEIN SECG-RELATED"/>
    <property type="match status" value="1"/>
</dbReference>
<evidence type="ECO:0000313" key="5">
    <source>
        <dbReference type="Proteomes" id="UP000287798"/>
    </source>
</evidence>
<name>A0A426QMI8_9GAMM</name>
<dbReference type="SUPFAM" id="SSF48403">
    <property type="entry name" value="Ankyrin repeat"/>
    <property type="match status" value="1"/>
</dbReference>
<dbReference type="PROSITE" id="PS50297">
    <property type="entry name" value="ANK_REP_REGION"/>
    <property type="match status" value="3"/>
</dbReference>
<keyword evidence="2 3" id="KW-0040">ANK repeat</keyword>
<protein>
    <submittedName>
        <fullName evidence="4">Uncharacterized protein</fullName>
    </submittedName>
</protein>
<dbReference type="PRINTS" id="PR01415">
    <property type="entry name" value="ANKYRIN"/>
</dbReference>
<dbReference type="PANTHER" id="PTHR24126:SF14">
    <property type="entry name" value="ANK_REP_REGION DOMAIN-CONTAINING PROTEIN"/>
    <property type="match status" value="1"/>
</dbReference>
<dbReference type="Proteomes" id="UP000287798">
    <property type="component" value="Unassembled WGS sequence"/>
</dbReference>
<evidence type="ECO:0000256" key="1">
    <source>
        <dbReference type="ARBA" id="ARBA00022737"/>
    </source>
</evidence>
<dbReference type="InterPro" id="IPR002110">
    <property type="entry name" value="Ankyrin_rpt"/>
</dbReference>
<feature type="repeat" description="ANK" evidence="3">
    <location>
        <begin position="89"/>
        <end position="121"/>
    </location>
</feature>
<keyword evidence="1" id="KW-0677">Repeat</keyword>
<evidence type="ECO:0000256" key="2">
    <source>
        <dbReference type="ARBA" id="ARBA00023043"/>
    </source>
</evidence>
<dbReference type="SMART" id="SM00248">
    <property type="entry name" value="ANK"/>
    <property type="match status" value="3"/>
</dbReference>
<dbReference type="InterPro" id="IPR036770">
    <property type="entry name" value="Ankyrin_rpt-contain_sf"/>
</dbReference>